<evidence type="ECO:0000313" key="2">
    <source>
        <dbReference type="Proteomes" id="UP000283709"/>
    </source>
</evidence>
<evidence type="ECO:0000313" key="1">
    <source>
        <dbReference type="EMBL" id="RKF44275.1"/>
    </source>
</evidence>
<dbReference type="EMBL" id="MCAS01000020">
    <property type="protein sequence ID" value="RKF44275.1"/>
    <property type="molecule type" value="Genomic_DNA"/>
</dbReference>
<dbReference type="Proteomes" id="UP000283709">
    <property type="component" value="Unassembled WGS sequence"/>
</dbReference>
<organism evidence="1 2">
    <name type="scientific">Paraburkholderia fungorum</name>
    <dbReference type="NCBI Taxonomy" id="134537"/>
    <lineage>
        <taxon>Bacteria</taxon>
        <taxon>Pseudomonadati</taxon>
        <taxon>Pseudomonadota</taxon>
        <taxon>Betaproteobacteria</taxon>
        <taxon>Burkholderiales</taxon>
        <taxon>Burkholderiaceae</taxon>
        <taxon>Paraburkholderia</taxon>
    </lineage>
</organism>
<proteinExistence type="predicted"/>
<accession>A0A420GGC9</accession>
<name>A0A420GGC9_9BURK</name>
<comment type="caution">
    <text evidence="1">The sequence shown here is derived from an EMBL/GenBank/DDBJ whole genome shotgun (WGS) entry which is preliminary data.</text>
</comment>
<gene>
    <name evidence="1" type="ORF">BCY88_29550</name>
</gene>
<dbReference type="AlphaFoldDB" id="A0A420GGC9"/>
<protein>
    <submittedName>
        <fullName evidence="1">Uncharacterized protein</fullName>
    </submittedName>
</protein>
<reference evidence="1 2" key="1">
    <citation type="submission" date="2016-07" db="EMBL/GenBank/DDBJ databases">
        <title>Genome analysis of Burkholderia fungorum ES3-20.</title>
        <authorList>
            <person name="Xu D."/>
            <person name="Yao R."/>
            <person name="Zheng S."/>
        </authorList>
    </citation>
    <scope>NUCLEOTIDE SEQUENCE [LARGE SCALE GENOMIC DNA]</scope>
    <source>
        <strain evidence="1 2">ES3-20</strain>
    </source>
</reference>
<sequence length="99" mass="11422">MTLLEIAVDNFNELFRRADTTFLTVFRVDKVVPDVVFQHDRKQTVHRSATTRDPLQHVRTAVLFLERPFDGFDLPLDAADPVEEPLFFMDCVTHCATSK</sequence>